<keyword evidence="3 7" id="KW-0812">Transmembrane</keyword>
<evidence type="ECO:0000259" key="8">
    <source>
        <dbReference type="PROSITE" id="PS50850"/>
    </source>
</evidence>
<proteinExistence type="predicted"/>
<feature type="transmembrane region" description="Helical" evidence="7">
    <location>
        <begin position="608"/>
        <end position="632"/>
    </location>
</feature>
<dbReference type="InterPro" id="IPR011701">
    <property type="entry name" value="MFS"/>
</dbReference>
<feature type="transmembrane region" description="Helical" evidence="7">
    <location>
        <begin position="412"/>
        <end position="432"/>
    </location>
</feature>
<dbReference type="EMBL" id="WNWQ01000092">
    <property type="protein sequence ID" value="KAE9979477.1"/>
    <property type="molecule type" value="Genomic_DNA"/>
</dbReference>
<dbReference type="FunFam" id="1.20.1720.10:FF:000012">
    <property type="entry name" value="MFS toxin efflux pump (AflT)"/>
    <property type="match status" value="1"/>
</dbReference>
<keyword evidence="5 7" id="KW-0472">Membrane</keyword>
<organism evidence="9 10">
    <name type="scientific">Venturia inaequalis</name>
    <name type="common">Apple scab fungus</name>
    <dbReference type="NCBI Taxonomy" id="5025"/>
    <lineage>
        <taxon>Eukaryota</taxon>
        <taxon>Fungi</taxon>
        <taxon>Dikarya</taxon>
        <taxon>Ascomycota</taxon>
        <taxon>Pezizomycotina</taxon>
        <taxon>Dothideomycetes</taxon>
        <taxon>Pleosporomycetidae</taxon>
        <taxon>Venturiales</taxon>
        <taxon>Venturiaceae</taxon>
        <taxon>Venturia</taxon>
    </lineage>
</organism>
<reference evidence="9 10" key="1">
    <citation type="submission" date="2019-11" db="EMBL/GenBank/DDBJ databases">
        <title>Venturia inaequalis Genome Resource.</title>
        <authorList>
            <person name="Lichtner F.J."/>
        </authorList>
    </citation>
    <scope>NUCLEOTIDE SEQUENCE [LARGE SCALE GENOMIC DNA]</scope>
    <source>
        <strain evidence="9">Bline_iso_100314</strain>
    </source>
</reference>
<evidence type="ECO:0000256" key="2">
    <source>
        <dbReference type="ARBA" id="ARBA00022448"/>
    </source>
</evidence>
<keyword evidence="4 7" id="KW-1133">Transmembrane helix</keyword>
<dbReference type="Pfam" id="PF07690">
    <property type="entry name" value="MFS_1"/>
    <property type="match status" value="1"/>
</dbReference>
<dbReference type="GO" id="GO:0005886">
    <property type="term" value="C:plasma membrane"/>
    <property type="evidence" value="ECO:0007669"/>
    <property type="project" value="TreeGrafter"/>
</dbReference>
<feature type="transmembrane region" description="Helical" evidence="7">
    <location>
        <begin position="481"/>
        <end position="502"/>
    </location>
</feature>
<feature type="transmembrane region" description="Helical" evidence="7">
    <location>
        <begin position="548"/>
        <end position="569"/>
    </location>
</feature>
<evidence type="ECO:0000256" key="4">
    <source>
        <dbReference type="ARBA" id="ARBA00022989"/>
    </source>
</evidence>
<feature type="domain" description="Major facilitator superfamily (MFS) profile" evidence="8">
    <location>
        <begin position="218"/>
        <end position="709"/>
    </location>
</feature>
<feature type="transmembrane region" description="Helical" evidence="7">
    <location>
        <begin position="216"/>
        <end position="241"/>
    </location>
</feature>
<dbReference type="CDD" id="cd17502">
    <property type="entry name" value="MFS_Azr1_MDR_like"/>
    <property type="match status" value="1"/>
</dbReference>
<feature type="transmembrane region" description="Helical" evidence="7">
    <location>
        <begin position="338"/>
        <end position="359"/>
    </location>
</feature>
<dbReference type="InterPro" id="IPR020846">
    <property type="entry name" value="MFS_dom"/>
</dbReference>
<evidence type="ECO:0000256" key="3">
    <source>
        <dbReference type="ARBA" id="ARBA00022692"/>
    </source>
</evidence>
<evidence type="ECO:0000256" key="7">
    <source>
        <dbReference type="SAM" id="Phobius"/>
    </source>
</evidence>
<feature type="transmembrane region" description="Helical" evidence="7">
    <location>
        <begin position="371"/>
        <end position="391"/>
    </location>
</feature>
<protein>
    <recommendedName>
        <fullName evidence="8">Major facilitator superfamily (MFS) profile domain-containing protein</fullName>
    </recommendedName>
</protein>
<accession>A0A8H3V1T1</accession>
<evidence type="ECO:0000313" key="9">
    <source>
        <dbReference type="EMBL" id="KAE9979477.1"/>
    </source>
</evidence>
<dbReference type="SUPFAM" id="SSF103473">
    <property type="entry name" value="MFS general substrate transporter"/>
    <property type="match status" value="1"/>
</dbReference>
<evidence type="ECO:0000256" key="5">
    <source>
        <dbReference type="ARBA" id="ARBA00023136"/>
    </source>
</evidence>
<dbReference type="PANTHER" id="PTHR23501:SF177">
    <property type="entry name" value="MAJOR FACILITATOR SUPERFAMILY (MFS) PROFILE DOMAIN-CONTAINING PROTEIN-RELATED"/>
    <property type="match status" value="1"/>
</dbReference>
<comment type="caution">
    <text evidence="9">The sequence shown here is derived from an EMBL/GenBank/DDBJ whole genome shotgun (WGS) entry which is preliminary data.</text>
</comment>
<comment type="subcellular location">
    <subcellularLocation>
        <location evidence="1">Membrane</location>
        <topology evidence="1">Multi-pass membrane protein</topology>
    </subcellularLocation>
</comment>
<sequence>MPAKDKVELVGASVAGAYALEELLEAYQNVQHHGDRTKEHVAKAAISSAIAVGLFEMSKHDHDHNRHYDGDSDHENEHEHHHHRHHSKVPQNYCFDQPKRRGTDDWTEEEETGHKRRLVEEAAAAYALGRRVLGEKNHPIATVIAEGLVMSDSKTLDTGLAPAQQQHEGKDPSTPSDMSLVDEKEPNHHSEEDKEGISEELERVESSVYPSGLKMFSIMLGVVLTMFLVALDMTIVATAIPRITDQFKSLDDVGWYGSAFFLTVAAFQATWGKGYKYFPLKTTFLTAIGIFEIGSLICAVAKNSTTLIVGRAIAGAGGAGIASGAYTIIAFSAKPSQAGAFTGILGAVYAVASVVGPLLGGVFTDNLSWRWCFYINLPIGGASAFIILLFFQTPKAAKPVEATLKEKFLQMDLPGTFILMASFTCLILALQWGGVSKAWGSSEVIGTLVGFVLILILFIGTQIWQGDRALIVPRLMKQKTIALLGVWQVFNSGMFLLLMYYLPIYFQVVSGVSASKSGVRNLPYILGVALMTIVSGVGITVTGYYLPYMFVGTVCGAIGSGLLYTLGVNSPSSHWIGYQALAGIGVGLGIQVPIIVSQAVSLPQDISSITAIMIFFQTISGAIFVSVGQSLFANKLIQTVPLVVPGVDPKLVVATGATELRKVFDASQLPGIIASYMAGLKDAYALGIALAGVAVVVSVVAIVIDWRRLGEHEKKQMGGAA</sequence>
<evidence type="ECO:0000313" key="10">
    <source>
        <dbReference type="Proteomes" id="UP000433883"/>
    </source>
</evidence>
<feature type="transmembrane region" description="Helical" evidence="7">
    <location>
        <begin position="253"/>
        <end position="271"/>
    </location>
</feature>
<dbReference type="Proteomes" id="UP000433883">
    <property type="component" value="Unassembled WGS sequence"/>
</dbReference>
<feature type="transmembrane region" description="Helical" evidence="7">
    <location>
        <begin position="683"/>
        <end position="706"/>
    </location>
</feature>
<feature type="transmembrane region" description="Helical" evidence="7">
    <location>
        <begin position="283"/>
        <end position="302"/>
    </location>
</feature>
<feature type="transmembrane region" description="Helical" evidence="7">
    <location>
        <begin position="522"/>
        <end position="541"/>
    </location>
</feature>
<feature type="transmembrane region" description="Helical" evidence="7">
    <location>
        <begin position="308"/>
        <end position="331"/>
    </location>
</feature>
<dbReference type="FunFam" id="1.20.1250.20:FF:000196">
    <property type="entry name" value="MFS toxin efflux pump (AflT)"/>
    <property type="match status" value="1"/>
</dbReference>
<gene>
    <name evidence="9" type="ORF">BLS_009784</name>
</gene>
<feature type="transmembrane region" description="Helical" evidence="7">
    <location>
        <begin position="575"/>
        <end position="596"/>
    </location>
</feature>
<name>A0A8H3V1T1_VENIN</name>
<feature type="compositionally biased region" description="Basic and acidic residues" evidence="6">
    <location>
        <begin position="61"/>
        <end position="79"/>
    </location>
</feature>
<feature type="region of interest" description="Disordered" evidence="6">
    <location>
        <begin position="61"/>
        <end position="114"/>
    </location>
</feature>
<feature type="compositionally biased region" description="Basic and acidic residues" evidence="6">
    <location>
        <begin position="181"/>
        <end position="201"/>
    </location>
</feature>
<dbReference type="AlphaFoldDB" id="A0A8H3V1T1"/>
<evidence type="ECO:0000256" key="1">
    <source>
        <dbReference type="ARBA" id="ARBA00004141"/>
    </source>
</evidence>
<feature type="region of interest" description="Disordered" evidence="6">
    <location>
        <begin position="156"/>
        <end position="201"/>
    </location>
</feature>
<dbReference type="PROSITE" id="PS50850">
    <property type="entry name" value="MFS"/>
    <property type="match status" value="1"/>
</dbReference>
<feature type="transmembrane region" description="Helical" evidence="7">
    <location>
        <begin position="438"/>
        <end position="460"/>
    </location>
</feature>
<dbReference type="Gene3D" id="1.20.1250.20">
    <property type="entry name" value="MFS general substrate transporter like domains"/>
    <property type="match status" value="1"/>
</dbReference>
<dbReference type="GO" id="GO:0022857">
    <property type="term" value="F:transmembrane transporter activity"/>
    <property type="evidence" value="ECO:0007669"/>
    <property type="project" value="InterPro"/>
</dbReference>
<evidence type="ECO:0000256" key="6">
    <source>
        <dbReference type="SAM" id="MobiDB-lite"/>
    </source>
</evidence>
<dbReference type="InterPro" id="IPR036259">
    <property type="entry name" value="MFS_trans_sf"/>
</dbReference>
<keyword evidence="2" id="KW-0813">Transport</keyword>
<dbReference type="PANTHER" id="PTHR23501">
    <property type="entry name" value="MAJOR FACILITATOR SUPERFAMILY"/>
    <property type="match status" value="1"/>
</dbReference>